<accession>A0A8H6UVS9</accession>
<name>A0A8H6UVS9_9EURO</name>
<dbReference type="AlphaFoldDB" id="A0A8H6UVS9"/>
<dbReference type="Proteomes" id="UP000662466">
    <property type="component" value="Unassembled WGS sequence"/>
</dbReference>
<dbReference type="EMBL" id="JACBAF010002062">
    <property type="protein sequence ID" value="KAF7168883.1"/>
    <property type="molecule type" value="Genomic_DNA"/>
</dbReference>
<sequence>MVEQENSLGTSLRKKAIDVFEKHNLLIDDYIRNLSIGNVDYGIQIERLVVPCRFFEATIKDVRQNLGQEDFKCLSSSLSRLAQLFDAKEV</sequence>
<organism evidence="1 2">
    <name type="scientific">Aspergillus hiratsukae</name>
    <dbReference type="NCBI Taxonomy" id="1194566"/>
    <lineage>
        <taxon>Eukaryota</taxon>
        <taxon>Fungi</taxon>
        <taxon>Dikarya</taxon>
        <taxon>Ascomycota</taxon>
        <taxon>Pezizomycotina</taxon>
        <taxon>Eurotiomycetes</taxon>
        <taxon>Eurotiomycetidae</taxon>
        <taxon>Eurotiales</taxon>
        <taxon>Aspergillaceae</taxon>
        <taxon>Aspergillus</taxon>
        <taxon>Aspergillus subgen. Fumigati</taxon>
    </lineage>
</organism>
<comment type="caution">
    <text evidence="1">The sequence shown here is derived from an EMBL/GenBank/DDBJ whole genome shotgun (WGS) entry which is preliminary data.</text>
</comment>
<reference evidence="1" key="1">
    <citation type="submission" date="2020-06" db="EMBL/GenBank/DDBJ databases">
        <title>Draft genome sequences of strains closely related to Aspergillus parafelis and Aspergillus hiratsukae.</title>
        <authorList>
            <person name="Dos Santos R.A.C."/>
            <person name="Rivero-Menendez O."/>
            <person name="Steenwyk J.L."/>
            <person name="Mead M.E."/>
            <person name="Goldman G.H."/>
            <person name="Alastruey-Izquierdo A."/>
            <person name="Rokas A."/>
        </authorList>
    </citation>
    <scope>NUCLEOTIDE SEQUENCE</scope>
    <source>
        <strain evidence="1">CNM-CM6106</strain>
    </source>
</reference>
<protein>
    <submittedName>
        <fullName evidence="1">Uncharacterized protein</fullName>
    </submittedName>
</protein>
<gene>
    <name evidence="1" type="ORF">CNMCM6106_003898</name>
</gene>
<proteinExistence type="predicted"/>
<evidence type="ECO:0000313" key="2">
    <source>
        <dbReference type="Proteomes" id="UP000662466"/>
    </source>
</evidence>
<evidence type="ECO:0000313" key="1">
    <source>
        <dbReference type="EMBL" id="KAF7168883.1"/>
    </source>
</evidence>